<dbReference type="STRING" id="54915.ADS79_17735"/>
<dbReference type="Gene3D" id="3.40.50.150">
    <property type="entry name" value="Vaccinia Virus protein VP39"/>
    <property type="match status" value="1"/>
</dbReference>
<dbReference type="OrthoDB" id="43862at2"/>
<organism evidence="3 4">
    <name type="scientific">Brevibacillus reuszeri</name>
    <dbReference type="NCBI Taxonomy" id="54915"/>
    <lineage>
        <taxon>Bacteria</taxon>
        <taxon>Bacillati</taxon>
        <taxon>Bacillota</taxon>
        <taxon>Bacilli</taxon>
        <taxon>Bacillales</taxon>
        <taxon>Paenibacillaceae</taxon>
        <taxon>Brevibacillus</taxon>
    </lineage>
</organism>
<dbReference type="EMBL" id="BJON01000014">
    <property type="protein sequence ID" value="GED69814.1"/>
    <property type="molecule type" value="Genomic_DNA"/>
</dbReference>
<sequence>MKEIEHKIQQYWDNRGKVETLREQERFGGSAGFREHPIWLSLIPVLLKNPAEGRTIRCVADMGSGTGIMAEHLASLGYKVIAIENAESRAKLATERLEHFPHAEVRIGDAVKPPIEPGEVDAVISRNLIWLLPNPLAAVQAWGKLVGPSGRVAAIDSLRRLDNRSRVFKQQSALRRFFGVDSRSHKGKLLFSSEEATPLSNIKHAEQAAEIWRQAGASNVHVEDLSWVTAVKLHRQSFLPRKWSLTSYYAVLGDQPL</sequence>
<keyword evidence="5" id="KW-1185">Reference proteome</keyword>
<dbReference type="Proteomes" id="UP000319578">
    <property type="component" value="Unassembled WGS sequence"/>
</dbReference>
<evidence type="ECO:0000313" key="2">
    <source>
        <dbReference type="EMBL" id="GED69814.1"/>
    </source>
</evidence>
<dbReference type="CDD" id="cd02440">
    <property type="entry name" value="AdoMet_MTases"/>
    <property type="match status" value="1"/>
</dbReference>
<protein>
    <recommendedName>
        <fullName evidence="1">Methyltransferase type 11 domain-containing protein</fullName>
    </recommendedName>
</protein>
<evidence type="ECO:0000313" key="4">
    <source>
        <dbReference type="Proteomes" id="UP000036834"/>
    </source>
</evidence>
<feature type="domain" description="Methyltransferase type 11" evidence="1">
    <location>
        <begin position="61"/>
        <end position="153"/>
    </location>
</feature>
<dbReference type="SUPFAM" id="SSF53335">
    <property type="entry name" value="S-adenosyl-L-methionine-dependent methyltransferases"/>
    <property type="match status" value="1"/>
</dbReference>
<dbReference type="InterPro" id="IPR013216">
    <property type="entry name" value="Methyltransf_11"/>
</dbReference>
<dbReference type="AlphaFoldDB" id="A0A0K9YRA0"/>
<evidence type="ECO:0000259" key="1">
    <source>
        <dbReference type="Pfam" id="PF08241"/>
    </source>
</evidence>
<proteinExistence type="predicted"/>
<evidence type="ECO:0000313" key="3">
    <source>
        <dbReference type="EMBL" id="KNB70715.1"/>
    </source>
</evidence>
<dbReference type="Pfam" id="PF08241">
    <property type="entry name" value="Methyltransf_11"/>
    <property type="match status" value="1"/>
</dbReference>
<comment type="caution">
    <text evidence="3">The sequence shown here is derived from an EMBL/GenBank/DDBJ whole genome shotgun (WGS) entry which is preliminary data.</text>
</comment>
<reference evidence="4" key="1">
    <citation type="submission" date="2015-07" db="EMBL/GenBank/DDBJ databases">
        <title>Genome sequencing project for genomic taxonomy and phylogenomics of Bacillus-like bacteria.</title>
        <authorList>
            <person name="Liu B."/>
            <person name="Wang J."/>
            <person name="Zhu Y."/>
            <person name="Liu G."/>
            <person name="Chen Q."/>
            <person name="Chen Z."/>
            <person name="Lan J."/>
            <person name="Che J."/>
            <person name="Ge C."/>
            <person name="Shi H."/>
            <person name="Pan Z."/>
            <person name="Liu X."/>
        </authorList>
    </citation>
    <scope>NUCLEOTIDE SEQUENCE [LARGE SCALE GENOMIC DNA]</scope>
    <source>
        <strain evidence="4">DSM 9887</strain>
    </source>
</reference>
<dbReference type="InterPro" id="IPR029063">
    <property type="entry name" value="SAM-dependent_MTases_sf"/>
</dbReference>
<gene>
    <name evidence="3" type="ORF">ADS79_17735</name>
    <name evidence="2" type="ORF">BRE01_35160</name>
</gene>
<name>A0A0K9YRA0_9BACL</name>
<dbReference type="GO" id="GO:0008757">
    <property type="term" value="F:S-adenosylmethionine-dependent methyltransferase activity"/>
    <property type="evidence" value="ECO:0007669"/>
    <property type="project" value="InterPro"/>
</dbReference>
<dbReference type="Proteomes" id="UP000036834">
    <property type="component" value="Unassembled WGS sequence"/>
</dbReference>
<dbReference type="PANTHER" id="PTHR43861">
    <property type="entry name" value="TRANS-ACONITATE 2-METHYLTRANSFERASE-RELATED"/>
    <property type="match status" value="1"/>
</dbReference>
<accession>A0A0K9YRA0</accession>
<dbReference type="PATRIC" id="fig|54915.3.peg.2625"/>
<evidence type="ECO:0000313" key="5">
    <source>
        <dbReference type="Proteomes" id="UP000319578"/>
    </source>
</evidence>
<reference evidence="2 5" key="3">
    <citation type="submission" date="2019-06" db="EMBL/GenBank/DDBJ databases">
        <title>Whole genome shotgun sequence of Brevibacillus reuszeri NBRC 15719.</title>
        <authorList>
            <person name="Hosoyama A."/>
            <person name="Uohara A."/>
            <person name="Ohji S."/>
            <person name="Ichikawa N."/>
        </authorList>
    </citation>
    <scope>NUCLEOTIDE SEQUENCE [LARGE SCALE GENOMIC DNA]</scope>
    <source>
        <strain evidence="2 5">NBRC 15719</strain>
    </source>
</reference>
<dbReference type="EMBL" id="LGIQ01000009">
    <property type="protein sequence ID" value="KNB70715.1"/>
    <property type="molecule type" value="Genomic_DNA"/>
</dbReference>
<reference evidence="3" key="2">
    <citation type="submission" date="2015-07" db="EMBL/GenBank/DDBJ databases">
        <title>MeaNS - Measles Nucleotide Surveillance Program.</title>
        <authorList>
            <person name="Tran T."/>
            <person name="Druce J."/>
        </authorList>
    </citation>
    <scope>NUCLEOTIDE SEQUENCE</scope>
    <source>
        <strain evidence="3">DSM 9887</strain>
    </source>
</reference>
<dbReference type="RefSeq" id="WP_049739732.1">
    <property type="nucleotide sequence ID" value="NZ_BJON01000014.1"/>
</dbReference>